<gene>
    <name evidence="8" type="ORF">ACFOGJ_23340</name>
</gene>
<evidence type="ECO:0000256" key="5">
    <source>
        <dbReference type="SAM" id="MobiDB-lite"/>
    </source>
</evidence>
<feature type="compositionally biased region" description="Low complexity" evidence="5">
    <location>
        <begin position="1"/>
        <end position="10"/>
    </location>
</feature>
<dbReference type="SUPFAM" id="SSF103473">
    <property type="entry name" value="MFS general substrate transporter"/>
    <property type="match status" value="1"/>
</dbReference>
<dbReference type="EMBL" id="JBHRTR010000037">
    <property type="protein sequence ID" value="MFC3230204.1"/>
    <property type="molecule type" value="Genomic_DNA"/>
</dbReference>
<feature type="transmembrane region" description="Helical" evidence="6">
    <location>
        <begin position="29"/>
        <end position="52"/>
    </location>
</feature>
<dbReference type="CDD" id="cd17321">
    <property type="entry name" value="MFS_MMR_MDR_like"/>
    <property type="match status" value="1"/>
</dbReference>
<reference evidence="9" key="1">
    <citation type="journal article" date="2019" name="Int. J. Syst. Evol. Microbiol.">
        <title>The Global Catalogue of Microorganisms (GCM) 10K type strain sequencing project: providing services to taxonomists for standard genome sequencing and annotation.</title>
        <authorList>
            <consortium name="The Broad Institute Genomics Platform"/>
            <consortium name="The Broad Institute Genome Sequencing Center for Infectious Disease"/>
            <person name="Wu L."/>
            <person name="Ma J."/>
        </authorList>
    </citation>
    <scope>NUCLEOTIDE SEQUENCE [LARGE SCALE GENOMIC DNA]</scope>
    <source>
        <strain evidence="9">KCTC 42964</strain>
    </source>
</reference>
<dbReference type="PROSITE" id="PS50850">
    <property type="entry name" value="MFS"/>
    <property type="match status" value="1"/>
</dbReference>
<dbReference type="PANTHER" id="PTHR42718:SF39">
    <property type="entry name" value="ACTINORHODIN TRANSPORTER-RELATED"/>
    <property type="match status" value="1"/>
</dbReference>
<evidence type="ECO:0000259" key="7">
    <source>
        <dbReference type="PROSITE" id="PS50850"/>
    </source>
</evidence>
<evidence type="ECO:0000313" key="9">
    <source>
        <dbReference type="Proteomes" id="UP001595528"/>
    </source>
</evidence>
<dbReference type="Pfam" id="PF07690">
    <property type="entry name" value="MFS_1"/>
    <property type="match status" value="1"/>
</dbReference>
<feature type="transmembrane region" description="Helical" evidence="6">
    <location>
        <begin position="155"/>
        <end position="178"/>
    </location>
</feature>
<feature type="transmembrane region" description="Helical" evidence="6">
    <location>
        <begin position="328"/>
        <end position="350"/>
    </location>
</feature>
<feature type="transmembrane region" description="Helical" evidence="6">
    <location>
        <begin position="357"/>
        <end position="378"/>
    </location>
</feature>
<feature type="transmembrane region" description="Helical" evidence="6">
    <location>
        <begin position="470"/>
        <end position="491"/>
    </location>
</feature>
<feature type="transmembrane region" description="Helical" evidence="6">
    <location>
        <begin position="290"/>
        <end position="316"/>
    </location>
</feature>
<evidence type="ECO:0000256" key="3">
    <source>
        <dbReference type="ARBA" id="ARBA00022989"/>
    </source>
</evidence>
<feature type="transmembrane region" description="Helical" evidence="6">
    <location>
        <begin position="97"/>
        <end position="116"/>
    </location>
</feature>
<dbReference type="Gene3D" id="1.20.1250.20">
    <property type="entry name" value="MFS general substrate transporter like domains"/>
    <property type="match status" value="1"/>
</dbReference>
<dbReference type="Gene3D" id="1.20.1720.10">
    <property type="entry name" value="Multidrug resistance protein D"/>
    <property type="match status" value="1"/>
</dbReference>
<keyword evidence="2 6" id="KW-0812">Transmembrane</keyword>
<keyword evidence="3 6" id="KW-1133">Transmembrane helix</keyword>
<feature type="transmembrane region" description="Helical" evidence="6">
    <location>
        <begin position="384"/>
        <end position="406"/>
    </location>
</feature>
<evidence type="ECO:0000256" key="2">
    <source>
        <dbReference type="ARBA" id="ARBA00022692"/>
    </source>
</evidence>
<dbReference type="Proteomes" id="UP001595528">
    <property type="component" value="Unassembled WGS sequence"/>
</dbReference>
<sequence length="504" mass="52566">MSQSTAGAAPAAPPAPPPAGTAGDNRRRWAAFGILLLASFINLVDVTIINVAIPRLQASFGASDSDIQWVVAGYVLVFALGLLPFGRLGDLLGRRRLFLFGVAGFTFGSALCGLAPNVEALIGARILQGITAAMMMPQVLAIAQVMFAPHERAVAFSLFGVTAGLASVSGPLAGGALIALDLWGLDWRPIFLVNIPIGLLAIVAGRLLIPESGQRDRGGLDLVGVALGGLTLLAILYPLIEGRDRGWPLWEIGIMLASLPLAALFVAWQRQRRRAARAELLPLALLRNRSFLTGIAMTVLLFSGMSGFFFIVAIFLQTGFGFTPLQSALTTFPFALGILLASIASGRLSVRWPRARIAIGALVFGAGMVALFVIALGLDQAVDHWLFAAPLLPCGIGIGIAIAPLFRTILSRVDPRQAGAGSGALQSFQQVGSAVGVAIQGQIFFPALAAGLAAQQLQGPAFAGALRATLIYEIAVALGLAVLAASLPRLAQEEPTAARPPMEV</sequence>
<dbReference type="PANTHER" id="PTHR42718">
    <property type="entry name" value="MAJOR FACILITATOR SUPERFAMILY MULTIDRUG TRANSPORTER MFSC"/>
    <property type="match status" value="1"/>
</dbReference>
<dbReference type="InterPro" id="IPR036259">
    <property type="entry name" value="MFS_trans_sf"/>
</dbReference>
<feature type="region of interest" description="Disordered" evidence="5">
    <location>
        <begin position="1"/>
        <end position="22"/>
    </location>
</feature>
<evidence type="ECO:0000313" key="8">
    <source>
        <dbReference type="EMBL" id="MFC3230204.1"/>
    </source>
</evidence>
<evidence type="ECO:0000256" key="4">
    <source>
        <dbReference type="ARBA" id="ARBA00023136"/>
    </source>
</evidence>
<dbReference type="RefSeq" id="WP_379905158.1">
    <property type="nucleotide sequence ID" value="NZ_JBHRTR010000037.1"/>
</dbReference>
<feature type="transmembrane region" description="Helical" evidence="6">
    <location>
        <begin position="252"/>
        <end position="269"/>
    </location>
</feature>
<feature type="transmembrane region" description="Helical" evidence="6">
    <location>
        <begin position="122"/>
        <end position="143"/>
    </location>
</feature>
<feature type="transmembrane region" description="Helical" evidence="6">
    <location>
        <begin position="221"/>
        <end position="240"/>
    </location>
</feature>
<dbReference type="InterPro" id="IPR011701">
    <property type="entry name" value="MFS"/>
</dbReference>
<proteinExistence type="predicted"/>
<name>A0ABV7L6I3_9PROT</name>
<evidence type="ECO:0000256" key="6">
    <source>
        <dbReference type="SAM" id="Phobius"/>
    </source>
</evidence>
<feature type="transmembrane region" description="Helical" evidence="6">
    <location>
        <begin position="67"/>
        <end position="85"/>
    </location>
</feature>
<keyword evidence="4 6" id="KW-0472">Membrane</keyword>
<comment type="subcellular location">
    <subcellularLocation>
        <location evidence="1">Membrane</location>
        <topology evidence="1">Multi-pass membrane protein</topology>
    </subcellularLocation>
</comment>
<organism evidence="8 9">
    <name type="scientific">Marinibaculum pumilum</name>
    <dbReference type="NCBI Taxonomy" id="1766165"/>
    <lineage>
        <taxon>Bacteria</taxon>
        <taxon>Pseudomonadati</taxon>
        <taxon>Pseudomonadota</taxon>
        <taxon>Alphaproteobacteria</taxon>
        <taxon>Rhodospirillales</taxon>
        <taxon>Rhodospirillaceae</taxon>
        <taxon>Marinibaculum</taxon>
    </lineage>
</organism>
<feature type="transmembrane region" description="Helical" evidence="6">
    <location>
        <begin position="190"/>
        <end position="209"/>
    </location>
</feature>
<dbReference type="InterPro" id="IPR020846">
    <property type="entry name" value="MFS_dom"/>
</dbReference>
<protein>
    <submittedName>
        <fullName evidence="8">MFS transporter</fullName>
    </submittedName>
</protein>
<evidence type="ECO:0000256" key="1">
    <source>
        <dbReference type="ARBA" id="ARBA00004141"/>
    </source>
</evidence>
<feature type="domain" description="Major facilitator superfamily (MFS) profile" evidence="7">
    <location>
        <begin position="31"/>
        <end position="491"/>
    </location>
</feature>
<comment type="caution">
    <text evidence="8">The sequence shown here is derived from an EMBL/GenBank/DDBJ whole genome shotgun (WGS) entry which is preliminary data.</text>
</comment>
<accession>A0ABV7L6I3</accession>
<keyword evidence="9" id="KW-1185">Reference proteome</keyword>